<dbReference type="Gene3D" id="3.40.50.300">
    <property type="entry name" value="P-loop containing nucleotide triphosphate hydrolases"/>
    <property type="match status" value="2"/>
</dbReference>
<feature type="region of interest" description="Disordered" evidence="1">
    <location>
        <begin position="549"/>
        <end position="592"/>
    </location>
</feature>
<dbReference type="GO" id="GO:0005524">
    <property type="term" value="F:ATP binding"/>
    <property type="evidence" value="ECO:0007669"/>
    <property type="project" value="InterPro"/>
</dbReference>
<dbReference type="InterPro" id="IPR050742">
    <property type="entry name" value="Helicase_Restrict-Modif_Enz"/>
</dbReference>
<keyword evidence="3" id="KW-0347">Helicase</keyword>
<dbReference type="KEGG" id="ohi:H8790_03750"/>
<evidence type="ECO:0000256" key="1">
    <source>
        <dbReference type="SAM" id="MobiDB-lite"/>
    </source>
</evidence>
<dbReference type="Proteomes" id="UP000515960">
    <property type="component" value="Chromosome"/>
</dbReference>
<name>A0A7G9B6H1_9FIRM</name>
<proteinExistence type="predicted"/>
<dbReference type="InterPro" id="IPR013670">
    <property type="entry name" value="EcoEI_R_C_dom"/>
</dbReference>
<feature type="domain" description="Helicase ATP-binding" evidence="2">
    <location>
        <begin position="178"/>
        <end position="342"/>
    </location>
</feature>
<protein>
    <submittedName>
        <fullName evidence="3">DEAD/DEAH box helicase family protein</fullName>
    </submittedName>
</protein>
<gene>
    <name evidence="3" type="ORF">H8790_03750</name>
</gene>
<dbReference type="AlphaFoldDB" id="A0A7G9B6H1"/>
<dbReference type="CDD" id="cd18032">
    <property type="entry name" value="DEXHc_RE_I_III_res"/>
    <property type="match status" value="1"/>
</dbReference>
<dbReference type="InterPro" id="IPR027417">
    <property type="entry name" value="P-loop_NTPase"/>
</dbReference>
<keyword evidence="3" id="KW-0547">Nucleotide-binding</keyword>
<dbReference type="InterPro" id="IPR006935">
    <property type="entry name" value="Helicase/UvrB_N"/>
</dbReference>
<dbReference type="PROSITE" id="PS51192">
    <property type="entry name" value="HELICASE_ATP_BIND_1"/>
    <property type="match status" value="1"/>
</dbReference>
<dbReference type="Gene3D" id="3.90.1570.30">
    <property type="match status" value="1"/>
</dbReference>
<dbReference type="GO" id="GO:0006304">
    <property type="term" value="P:DNA modification"/>
    <property type="evidence" value="ECO:0007669"/>
    <property type="project" value="InterPro"/>
</dbReference>
<dbReference type="RefSeq" id="WP_187333624.1">
    <property type="nucleotide sequence ID" value="NZ_CP060490.1"/>
</dbReference>
<dbReference type="GO" id="GO:0004386">
    <property type="term" value="F:helicase activity"/>
    <property type="evidence" value="ECO:0007669"/>
    <property type="project" value="UniProtKB-KW"/>
</dbReference>
<keyword evidence="3" id="KW-0067">ATP-binding</keyword>
<keyword evidence="4" id="KW-1185">Reference proteome</keyword>
<dbReference type="GO" id="GO:0003677">
    <property type="term" value="F:DNA binding"/>
    <property type="evidence" value="ECO:0007669"/>
    <property type="project" value="InterPro"/>
</dbReference>
<dbReference type="PANTHER" id="PTHR47396:SF1">
    <property type="entry name" value="ATP-DEPENDENT HELICASE IRC3-RELATED"/>
    <property type="match status" value="1"/>
</dbReference>
<dbReference type="Pfam" id="PF04851">
    <property type="entry name" value="ResIII"/>
    <property type="match status" value="1"/>
</dbReference>
<accession>A0A7G9B6H1</accession>
<evidence type="ECO:0000313" key="3">
    <source>
        <dbReference type="EMBL" id="QNL45152.1"/>
    </source>
</evidence>
<dbReference type="GO" id="GO:0005829">
    <property type="term" value="C:cytosol"/>
    <property type="evidence" value="ECO:0007669"/>
    <property type="project" value="TreeGrafter"/>
</dbReference>
<keyword evidence="3" id="KW-0378">Hydrolase</keyword>
<dbReference type="PANTHER" id="PTHR47396">
    <property type="entry name" value="TYPE I RESTRICTION ENZYME ECOKI R PROTEIN"/>
    <property type="match status" value="1"/>
</dbReference>
<evidence type="ECO:0000259" key="2">
    <source>
        <dbReference type="PROSITE" id="PS51192"/>
    </source>
</evidence>
<dbReference type="SMART" id="SM00487">
    <property type="entry name" value="DEXDc"/>
    <property type="match status" value="1"/>
</dbReference>
<dbReference type="Pfam" id="PF13588">
    <property type="entry name" value="HSDR_N_2"/>
    <property type="match status" value="1"/>
</dbReference>
<dbReference type="InterPro" id="IPR029464">
    <property type="entry name" value="HSDR_N"/>
</dbReference>
<dbReference type="REBASE" id="441952">
    <property type="entry name" value="OspNSJ62ORF3740P"/>
</dbReference>
<reference evidence="3 4" key="1">
    <citation type="submission" date="2020-08" db="EMBL/GenBank/DDBJ databases">
        <authorList>
            <person name="Liu C."/>
            <person name="Sun Q."/>
        </authorList>
    </citation>
    <scope>NUCLEOTIDE SEQUENCE [LARGE SCALE GENOMIC DNA]</scope>
    <source>
        <strain evidence="3 4">NSJ-62</strain>
    </source>
</reference>
<dbReference type="EMBL" id="CP060490">
    <property type="protein sequence ID" value="QNL45152.1"/>
    <property type="molecule type" value="Genomic_DNA"/>
</dbReference>
<dbReference type="SUPFAM" id="SSF52540">
    <property type="entry name" value="P-loop containing nucleoside triphosphate hydrolases"/>
    <property type="match status" value="2"/>
</dbReference>
<sequence>MSPVLPKKSMTEEDIKLQYITPAVTSKWSIGKITMETQITDGKINLKGNFVFREKPKRADYLLYLSANNPIAVIEAKDNNHSISHGLQQAMEYAKMLDLPFAFSSNGDGFAEHDFLTGKEREFGLNEFPTEAELIARYKKESGLTNAQEIAIDQPYYTSQNTYPPRYYQRIAINRTIDAIARGQQRLLLVMATGTGKTYTAFQIVYRLLKSGMKRKVLYLADRNILVDQSILQDFAPLEKTIHKINVAKDDPSTITSHEVYFSLYQQLVGDDDKEHFSELFQPDFFDLIIVDECHRGSAKEESRWRRILEYFQSATQIGMTATPKETKYISNLHYFGEPVYTYSLKEGIEDGFLAPFKVINVMTDIGDGWRPRKGQRDIYGNEIPDRIYTNSDYDYNIIIEDRIQQVAAEITRYLKSTDRMAKTIVFCATEDAAERMRVALVNLNADMVKQNPDYVVRITGSDEYGKKKLSYFISVSAQYPVIATTSKLLSTGADCKMTKLIVLDEMIGSMTEFKQIIGRGTRLREQDGKTHFVVMDFRNVTRLFADPEWDGPIEMDPGFGTGGTKPATPPDGAGDPPGGDPPPQSPKPIVDRNGCKVEIIHKTVSVYDANGKLLRQESVVDYTKENIRGEYASLDNFIRQWSAQEKKEQIRDLLRERGIDLELLKADQGMVDVDDFDFICHVAFDKKPLTRKERANNVKKRDFFSKYSGVAREVLEALLDKYMNTGIYEIEKTEILKLDPFLKLGKPAKIAGYFGGKQGYLKAVQELEQAIYMDEVI</sequence>
<organism evidence="3 4">
    <name type="scientific">Oscillibacter hominis</name>
    <dbReference type="NCBI Taxonomy" id="2763056"/>
    <lineage>
        <taxon>Bacteria</taxon>
        <taxon>Bacillati</taxon>
        <taxon>Bacillota</taxon>
        <taxon>Clostridia</taxon>
        <taxon>Eubacteriales</taxon>
        <taxon>Oscillospiraceae</taxon>
        <taxon>Oscillibacter</taxon>
    </lineage>
</organism>
<dbReference type="Pfam" id="PF08463">
    <property type="entry name" value="EcoEI_R_C"/>
    <property type="match status" value="1"/>
</dbReference>
<dbReference type="NCBIfam" id="NF046051">
    <property type="entry name" value="restrict_EcoAI"/>
    <property type="match status" value="1"/>
</dbReference>
<evidence type="ECO:0000313" key="4">
    <source>
        <dbReference type="Proteomes" id="UP000515960"/>
    </source>
</evidence>
<dbReference type="GO" id="GO:0016787">
    <property type="term" value="F:hydrolase activity"/>
    <property type="evidence" value="ECO:0007669"/>
    <property type="project" value="InterPro"/>
</dbReference>
<dbReference type="InterPro" id="IPR014001">
    <property type="entry name" value="Helicase_ATP-bd"/>
</dbReference>